<evidence type="ECO:0000256" key="1">
    <source>
        <dbReference type="SAM" id="MobiDB-lite"/>
    </source>
</evidence>
<feature type="compositionally biased region" description="Basic and acidic residues" evidence="1">
    <location>
        <begin position="26"/>
        <end position="37"/>
    </location>
</feature>
<dbReference type="GeneID" id="27665818"/>
<dbReference type="RefSeq" id="XP_016585420.1">
    <property type="nucleotide sequence ID" value="XM_016730541.1"/>
</dbReference>
<name>A0A0F2M0Y7_SPOSC</name>
<dbReference type="VEuPathDB" id="FungiDB:SPSK_03707"/>
<dbReference type="AlphaFoldDB" id="A0A0F2M0Y7"/>
<proteinExistence type="predicted"/>
<organism evidence="2 3">
    <name type="scientific">Sporothrix schenckii 1099-18</name>
    <dbReference type="NCBI Taxonomy" id="1397361"/>
    <lineage>
        <taxon>Eukaryota</taxon>
        <taxon>Fungi</taxon>
        <taxon>Dikarya</taxon>
        <taxon>Ascomycota</taxon>
        <taxon>Pezizomycotina</taxon>
        <taxon>Sordariomycetes</taxon>
        <taxon>Sordariomycetidae</taxon>
        <taxon>Ophiostomatales</taxon>
        <taxon>Ophiostomataceae</taxon>
        <taxon>Sporothrix</taxon>
    </lineage>
</organism>
<feature type="compositionally biased region" description="Basic and acidic residues" evidence="1">
    <location>
        <begin position="50"/>
        <end position="90"/>
    </location>
</feature>
<reference evidence="2 3" key="2">
    <citation type="journal article" date="2015" name="Eukaryot. Cell">
        <title>Asexual propagation of a virulent clone complex in a human and feline outbreak of sporotrichosis.</title>
        <authorList>
            <person name="Teixeira Mde M."/>
            <person name="Rodrigues A.M."/>
            <person name="Tsui C.K."/>
            <person name="de Almeida L.G."/>
            <person name="Van Diepeningen A.D."/>
            <person name="van den Ende B.G."/>
            <person name="Fernandes G.F."/>
            <person name="Kano R."/>
            <person name="Hamelin R.C."/>
            <person name="Lopes-Bezerra L.M."/>
            <person name="Vasconcelos A.T."/>
            <person name="de Hoog S."/>
            <person name="de Camargo Z.P."/>
            <person name="Felipe M.S."/>
        </authorList>
    </citation>
    <scope>NUCLEOTIDE SEQUENCE [LARGE SCALE GENOMIC DNA]</scope>
    <source>
        <strain evidence="2 3">1099-18</strain>
    </source>
</reference>
<dbReference type="KEGG" id="ssck:SPSK_03707"/>
<gene>
    <name evidence="2" type="ORF">SPSK_03707</name>
</gene>
<evidence type="ECO:0000313" key="2">
    <source>
        <dbReference type="EMBL" id="KJR82744.1"/>
    </source>
</evidence>
<dbReference type="EMBL" id="AXCR01000010">
    <property type="protein sequence ID" value="KJR82744.1"/>
    <property type="molecule type" value="Genomic_DNA"/>
</dbReference>
<dbReference type="Proteomes" id="UP000033710">
    <property type="component" value="Unassembled WGS sequence"/>
</dbReference>
<evidence type="ECO:0000313" key="3">
    <source>
        <dbReference type="Proteomes" id="UP000033710"/>
    </source>
</evidence>
<feature type="region of interest" description="Disordered" evidence="1">
    <location>
        <begin position="26"/>
        <end position="118"/>
    </location>
</feature>
<accession>A0A0F2M0Y7</accession>
<reference evidence="2 3" key="1">
    <citation type="journal article" date="2014" name="BMC Genomics">
        <title>Comparative genomics of the major fungal agents of human and animal Sporotrichosis: Sporothrix schenckii and Sporothrix brasiliensis.</title>
        <authorList>
            <person name="Teixeira M.M."/>
            <person name="de Almeida L.G."/>
            <person name="Kubitschek-Barreira P."/>
            <person name="Alves F.L."/>
            <person name="Kioshima E.S."/>
            <person name="Abadio A.K."/>
            <person name="Fernandes L."/>
            <person name="Derengowski L.S."/>
            <person name="Ferreira K.S."/>
            <person name="Souza R.C."/>
            <person name="Ruiz J.C."/>
            <person name="de Andrade N.C."/>
            <person name="Paes H.C."/>
            <person name="Nicola A.M."/>
            <person name="Albuquerque P."/>
            <person name="Gerber A.L."/>
            <person name="Martins V.P."/>
            <person name="Peconick L.D."/>
            <person name="Neto A.V."/>
            <person name="Chaucanez C.B."/>
            <person name="Silva P.A."/>
            <person name="Cunha O.L."/>
            <person name="de Oliveira F.F."/>
            <person name="dos Santos T.C."/>
            <person name="Barros A.L."/>
            <person name="Soares M.A."/>
            <person name="de Oliveira L.M."/>
            <person name="Marini M.M."/>
            <person name="Villalobos-Duno H."/>
            <person name="Cunha M.M."/>
            <person name="de Hoog S."/>
            <person name="da Silveira J.F."/>
            <person name="Henrissat B."/>
            <person name="Nino-Vega G.A."/>
            <person name="Cisalpino P.S."/>
            <person name="Mora-Montes H.M."/>
            <person name="Almeida S.R."/>
            <person name="Stajich J.E."/>
            <person name="Lopes-Bezerra L.M."/>
            <person name="Vasconcelos A.T."/>
            <person name="Felipe M.S."/>
        </authorList>
    </citation>
    <scope>NUCLEOTIDE SEQUENCE [LARGE SCALE GENOMIC DNA]</scope>
    <source>
        <strain evidence="2 3">1099-18</strain>
    </source>
</reference>
<protein>
    <submittedName>
        <fullName evidence="2">Uncharacterized protein</fullName>
    </submittedName>
</protein>
<sequence>MRPVCSVVETEETQLLWRRKIEKNKQTVEKRGGKECLEANPWRNTRNAGTRREGNVKFAKDNKRKKRTEERAKAKMQRDEIVVTTDRKGGNSEGVENQTQERRGGEGSGFEEQTATLMKWERTTQWATIARQ</sequence>
<comment type="caution">
    <text evidence="2">The sequence shown here is derived from an EMBL/GenBank/DDBJ whole genome shotgun (WGS) entry which is preliminary data.</text>
</comment>